<keyword evidence="8" id="KW-0456">Lyase</keyword>
<dbReference type="EMBL" id="JAQMWT010000456">
    <property type="protein sequence ID" value="KAJ8601070.1"/>
    <property type="molecule type" value="Genomic_DNA"/>
</dbReference>
<dbReference type="Proteomes" id="UP001230188">
    <property type="component" value="Unassembled WGS sequence"/>
</dbReference>
<keyword evidence="10" id="KW-1185">Reference proteome</keyword>
<evidence type="ECO:0000256" key="6">
    <source>
        <dbReference type="ARBA" id="ARBA00022833"/>
    </source>
</evidence>
<evidence type="ECO:0000256" key="1">
    <source>
        <dbReference type="ARBA" id="ARBA00001947"/>
    </source>
</evidence>
<evidence type="ECO:0000256" key="3">
    <source>
        <dbReference type="ARBA" id="ARBA00009164"/>
    </source>
</evidence>
<organism evidence="9 10">
    <name type="scientific">Chrysophaeum taylorii</name>
    <dbReference type="NCBI Taxonomy" id="2483200"/>
    <lineage>
        <taxon>Eukaryota</taxon>
        <taxon>Sar</taxon>
        <taxon>Stramenopiles</taxon>
        <taxon>Ochrophyta</taxon>
        <taxon>Pelagophyceae</taxon>
        <taxon>Pelagomonadales</taxon>
        <taxon>Pelagomonadaceae</taxon>
        <taxon>Chrysophaeum</taxon>
    </lineage>
</organism>
<evidence type="ECO:0000256" key="8">
    <source>
        <dbReference type="ARBA" id="ARBA00023239"/>
    </source>
</evidence>
<sequence length="111" mass="12477">MAARSVCVRSERFKFNAAHFVAFRGFRERLHGHNYTVGVRLVGPLGGDGYVMDFGEVKKMVRQLCEELNERFLCPAKSDVLRVGEDGSNVTLRCEDGAFFSFPRRPATSDS</sequence>
<keyword evidence="6" id="KW-0862">Zinc</keyword>
<proteinExistence type="inferred from homology"/>
<accession>A0AAD7UA88</accession>
<gene>
    <name evidence="9" type="ORF">CTAYLR_004510</name>
</gene>
<dbReference type="PANTHER" id="PTHR12589">
    <property type="entry name" value="PYRUVOYL TETRAHYDROBIOPTERIN SYNTHASE"/>
    <property type="match status" value="1"/>
</dbReference>
<reference evidence="9" key="1">
    <citation type="submission" date="2023-01" db="EMBL/GenBank/DDBJ databases">
        <title>Metagenome sequencing of chrysophaentin producing Chrysophaeum taylorii.</title>
        <authorList>
            <person name="Davison J."/>
            <person name="Bewley C."/>
        </authorList>
    </citation>
    <scope>NUCLEOTIDE SEQUENCE</scope>
    <source>
        <strain evidence="9">NIES-1699</strain>
    </source>
</reference>
<dbReference type="PANTHER" id="PTHR12589:SF7">
    <property type="entry name" value="6-PYRUVOYL TETRAHYDROBIOPTERIN SYNTHASE"/>
    <property type="match status" value="1"/>
</dbReference>
<comment type="cofactor">
    <cofactor evidence="1">
        <name>Zn(2+)</name>
        <dbReference type="ChEBI" id="CHEBI:29105"/>
    </cofactor>
</comment>
<comment type="pathway">
    <text evidence="2">Cofactor biosynthesis; tetrahydrobiopterin biosynthesis; tetrahydrobiopterin from 7,8-dihydroneopterin triphosphate: step 1/3.</text>
</comment>
<keyword evidence="7" id="KW-0783">Tetrahydrobiopterin biosynthesis</keyword>
<dbReference type="GO" id="GO:0006729">
    <property type="term" value="P:tetrahydrobiopterin biosynthetic process"/>
    <property type="evidence" value="ECO:0007669"/>
    <property type="project" value="UniProtKB-KW"/>
</dbReference>
<dbReference type="SUPFAM" id="SSF55620">
    <property type="entry name" value="Tetrahydrobiopterin biosynthesis enzymes-like"/>
    <property type="match status" value="1"/>
</dbReference>
<comment type="similarity">
    <text evidence="3">Belongs to the PTPS family.</text>
</comment>
<evidence type="ECO:0000256" key="4">
    <source>
        <dbReference type="ARBA" id="ARBA00013100"/>
    </source>
</evidence>
<dbReference type="InterPro" id="IPR038418">
    <property type="entry name" value="6-PTP_synth/QueD_sf"/>
</dbReference>
<dbReference type="Pfam" id="PF01242">
    <property type="entry name" value="PTPS"/>
    <property type="match status" value="1"/>
</dbReference>
<name>A0AAD7UA88_9STRA</name>
<keyword evidence="5" id="KW-0479">Metal-binding</keyword>
<dbReference type="Gene3D" id="3.30.479.10">
    <property type="entry name" value="6-pyruvoyl tetrahydropterin synthase/QueD"/>
    <property type="match status" value="1"/>
</dbReference>
<dbReference type="GO" id="GO:0046872">
    <property type="term" value="F:metal ion binding"/>
    <property type="evidence" value="ECO:0007669"/>
    <property type="project" value="UniProtKB-KW"/>
</dbReference>
<evidence type="ECO:0000256" key="2">
    <source>
        <dbReference type="ARBA" id="ARBA00005126"/>
    </source>
</evidence>
<comment type="caution">
    <text evidence="9">The sequence shown here is derived from an EMBL/GenBank/DDBJ whole genome shotgun (WGS) entry which is preliminary data.</text>
</comment>
<dbReference type="EC" id="4.2.3.12" evidence="4"/>
<evidence type="ECO:0000256" key="7">
    <source>
        <dbReference type="ARBA" id="ARBA00023007"/>
    </source>
</evidence>
<dbReference type="GO" id="GO:0003874">
    <property type="term" value="F:6-pyruvoyltetrahydropterin synthase activity"/>
    <property type="evidence" value="ECO:0007669"/>
    <property type="project" value="UniProtKB-EC"/>
</dbReference>
<evidence type="ECO:0000256" key="5">
    <source>
        <dbReference type="ARBA" id="ARBA00022723"/>
    </source>
</evidence>
<protein>
    <recommendedName>
        <fullName evidence="4">6-pyruvoyltetrahydropterin synthase</fullName>
        <ecNumber evidence="4">4.2.3.12</ecNumber>
    </recommendedName>
</protein>
<dbReference type="AlphaFoldDB" id="A0AAD7UA88"/>
<dbReference type="InterPro" id="IPR007115">
    <property type="entry name" value="6-PTP_synth/QueD"/>
</dbReference>
<evidence type="ECO:0000313" key="9">
    <source>
        <dbReference type="EMBL" id="KAJ8601070.1"/>
    </source>
</evidence>
<evidence type="ECO:0000313" key="10">
    <source>
        <dbReference type="Proteomes" id="UP001230188"/>
    </source>
</evidence>